<accession>A0ABV1D1K2</accession>
<name>A0ABV1D1K2_9FIRM</name>
<evidence type="ECO:0000313" key="2">
    <source>
        <dbReference type="Proteomes" id="UP001454086"/>
    </source>
</evidence>
<keyword evidence="2" id="KW-1185">Reference proteome</keyword>
<dbReference type="RefSeq" id="WP_349117556.1">
    <property type="nucleotide sequence ID" value="NZ_JBBMFM010000001.1"/>
</dbReference>
<proteinExistence type="predicted"/>
<comment type="caution">
    <text evidence="1">The sequence shown here is derived from an EMBL/GenBank/DDBJ whole genome shotgun (WGS) entry which is preliminary data.</text>
</comment>
<protein>
    <recommendedName>
        <fullName evidence="3">DUF4435 domain-containing protein</fullName>
    </recommendedName>
</protein>
<dbReference type="EMBL" id="JBBMFM010000001">
    <property type="protein sequence ID" value="MEQ2423447.1"/>
    <property type="molecule type" value="Genomic_DNA"/>
</dbReference>
<dbReference type="Proteomes" id="UP001454086">
    <property type="component" value="Unassembled WGS sequence"/>
</dbReference>
<evidence type="ECO:0000313" key="1">
    <source>
        <dbReference type="EMBL" id="MEQ2423447.1"/>
    </source>
</evidence>
<organism evidence="1 2">
    <name type="scientific">Enterocloster hominis</name>
    <name type="common">ex Hitch et al. 2024</name>
    <dbReference type="NCBI Taxonomy" id="1917870"/>
    <lineage>
        <taxon>Bacteria</taxon>
        <taxon>Bacillati</taxon>
        <taxon>Bacillota</taxon>
        <taxon>Clostridia</taxon>
        <taxon>Lachnospirales</taxon>
        <taxon>Lachnospiraceae</taxon>
        <taxon>Enterocloster</taxon>
    </lineage>
</organism>
<gene>
    <name evidence="1" type="ORF">WMQ36_00535</name>
</gene>
<sequence>MNDYTGETRIRGQSLIIVEGKHEKNELFWLIFRCFPEIRIDINDVWIYGTNIYMLYDDIVKEYGLEWIDDDIDLPFVISKKKRLNPLRHKEDFTNIILIFDYERHDTNFSESKILEMQNYFRDVADTGKLYINYPMIESYQHLIALPDLDYAERKIPVSLQPGAMYKGLVRNETVIAKSVEFPHKVMELLSERFDINNTEILYNCYNALLSISDYKNIEVVLQELLQEVIKDERLPTAKYQFLDIISKLGYAHRGESYWQYMRGIFQQIILHNICKANRIQKGQYQIEEKDYRDCFDKIDFIEILKIQNSSSKDTINGFIWVLNTCIFFVAEYNFTLTMR</sequence>
<reference evidence="1 2" key="1">
    <citation type="submission" date="2024-03" db="EMBL/GenBank/DDBJ databases">
        <title>Human intestinal bacterial collection.</title>
        <authorList>
            <person name="Pauvert C."/>
            <person name="Hitch T.C.A."/>
            <person name="Clavel T."/>
        </authorList>
    </citation>
    <scope>NUCLEOTIDE SEQUENCE [LARGE SCALE GENOMIC DNA]</scope>
    <source>
        <strain evidence="1 2">CLA-SR-H021</strain>
    </source>
</reference>
<evidence type="ECO:0008006" key="3">
    <source>
        <dbReference type="Google" id="ProtNLM"/>
    </source>
</evidence>